<feature type="compositionally biased region" description="Low complexity" evidence="1">
    <location>
        <begin position="53"/>
        <end position="71"/>
    </location>
</feature>
<dbReference type="AlphaFoldDB" id="A0A452IPY0"/>
<feature type="compositionally biased region" description="Basic and acidic residues" evidence="1">
    <location>
        <begin position="34"/>
        <end position="52"/>
    </location>
</feature>
<keyword evidence="4" id="KW-1185">Reference proteome</keyword>
<dbReference type="InterPro" id="IPR032381">
    <property type="entry name" value="IHABP4_N"/>
</dbReference>
<dbReference type="STRING" id="38772.ENSGAGP00000030005"/>
<dbReference type="Ensembl" id="ENSGAGT00000034074.1">
    <property type="protein sequence ID" value="ENSGAGP00000030005.1"/>
    <property type="gene ID" value="ENSGAGG00000021658.1"/>
</dbReference>
<dbReference type="Proteomes" id="UP000291020">
    <property type="component" value="Unassembled WGS sequence"/>
</dbReference>
<reference evidence="3" key="2">
    <citation type="submission" date="2025-08" db="UniProtKB">
        <authorList>
            <consortium name="Ensembl"/>
        </authorList>
    </citation>
    <scope>IDENTIFICATION</scope>
</reference>
<feature type="domain" description="Intracellular hyaluronan-binding protein 4 N-terminal" evidence="2">
    <location>
        <begin position="10"/>
        <end position="92"/>
    </location>
</feature>
<dbReference type="Pfam" id="PF16174">
    <property type="entry name" value="IHABP4_N"/>
    <property type="match status" value="1"/>
</dbReference>
<sequence>LPGSPVGAAMQESFGCAVANRFHQLLDDESDPFDVLREAERRQQQRRKRDEAAAAAGGRKPAPGQRPGPAAGKRESQKERKVLQPESPAAPGAPPPPPAAGGRQLNSFFPVGGRGALGAGWAVRWVPAAQGWGRPRLPPSPVLAGV</sequence>
<evidence type="ECO:0000313" key="3">
    <source>
        <dbReference type="Ensembl" id="ENSGAGP00000030005.1"/>
    </source>
</evidence>
<evidence type="ECO:0000256" key="1">
    <source>
        <dbReference type="SAM" id="MobiDB-lite"/>
    </source>
</evidence>
<evidence type="ECO:0000313" key="4">
    <source>
        <dbReference type="Proteomes" id="UP000291020"/>
    </source>
</evidence>
<accession>A0A452IPY0</accession>
<name>A0A452IPY0_9SAUR</name>
<organism evidence="3 4">
    <name type="scientific">Gopherus agassizii</name>
    <name type="common">Agassiz's desert tortoise</name>
    <dbReference type="NCBI Taxonomy" id="38772"/>
    <lineage>
        <taxon>Eukaryota</taxon>
        <taxon>Metazoa</taxon>
        <taxon>Chordata</taxon>
        <taxon>Craniata</taxon>
        <taxon>Vertebrata</taxon>
        <taxon>Euteleostomi</taxon>
        <taxon>Archelosauria</taxon>
        <taxon>Testudinata</taxon>
        <taxon>Testudines</taxon>
        <taxon>Cryptodira</taxon>
        <taxon>Durocryptodira</taxon>
        <taxon>Testudinoidea</taxon>
        <taxon>Testudinidae</taxon>
        <taxon>Gopherus</taxon>
    </lineage>
</organism>
<reference evidence="4" key="1">
    <citation type="journal article" date="2017" name="PLoS ONE">
        <title>The Agassiz's desert tortoise genome provides a resource for the conservation of a threatened species.</title>
        <authorList>
            <person name="Tollis M."/>
            <person name="DeNardo D.F."/>
            <person name="Cornelius J.A."/>
            <person name="Dolby G.A."/>
            <person name="Edwards T."/>
            <person name="Henen B.T."/>
            <person name="Karl A.E."/>
            <person name="Murphy R.W."/>
            <person name="Kusumi K."/>
        </authorList>
    </citation>
    <scope>NUCLEOTIDE SEQUENCE [LARGE SCALE GENOMIC DNA]</scope>
</reference>
<proteinExistence type="predicted"/>
<feature type="region of interest" description="Disordered" evidence="1">
    <location>
        <begin position="27"/>
        <end position="110"/>
    </location>
</feature>
<protein>
    <recommendedName>
        <fullName evidence="2">Intracellular hyaluronan-binding protein 4 N-terminal domain-containing protein</fullName>
    </recommendedName>
</protein>
<feature type="compositionally biased region" description="Basic and acidic residues" evidence="1">
    <location>
        <begin position="72"/>
        <end position="83"/>
    </location>
</feature>
<evidence type="ECO:0000259" key="2">
    <source>
        <dbReference type="Pfam" id="PF16174"/>
    </source>
</evidence>
<reference evidence="3" key="3">
    <citation type="submission" date="2025-09" db="UniProtKB">
        <authorList>
            <consortium name="Ensembl"/>
        </authorList>
    </citation>
    <scope>IDENTIFICATION</scope>
</reference>